<reference evidence="1 2" key="1">
    <citation type="journal article" date="2016" name="Mol. Biol. Evol.">
        <title>Comparative Genomics of Early-Diverging Mushroom-Forming Fungi Provides Insights into the Origins of Lignocellulose Decay Capabilities.</title>
        <authorList>
            <person name="Nagy L.G."/>
            <person name="Riley R."/>
            <person name="Tritt A."/>
            <person name="Adam C."/>
            <person name="Daum C."/>
            <person name="Floudas D."/>
            <person name="Sun H."/>
            <person name="Yadav J.S."/>
            <person name="Pangilinan J."/>
            <person name="Larsson K.H."/>
            <person name="Matsuura K."/>
            <person name="Barry K."/>
            <person name="Labutti K."/>
            <person name="Kuo R."/>
            <person name="Ohm R.A."/>
            <person name="Bhattacharya S.S."/>
            <person name="Shirouzu T."/>
            <person name="Yoshinaga Y."/>
            <person name="Martin F.M."/>
            <person name="Grigoriev I.V."/>
            <person name="Hibbett D.S."/>
        </authorList>
    </citation>
    <scope>NUCLEOTIDE SEQUENCE [LARGE SCALE GENOMIC DNA]</scope>
    <source>
        <strain evidence="1 2">HHB12029</strain>
    </source>
</reference>
<dbReference type="AlphaFoldDB" id="A0A165IZC3"/>
<evidence type="ECO:0000313" key="1">
    <source>
        <dbReference type="EMBL" id="KZV94094.1"/>
    </source>
</evidence>
<dbReference type="EMBL" id="KV425978">
    <property type="protein sequence ID" value="KZV94094.1"/>
    <property type="molecule type" value="Genomic_DNA"/>
</dbReference>
<organism evidence="1 2">
    <name type="scientific">Exidia glandulosa HHB12029</name>
    <dbReference type="NCBI Taxonomy" id="1314781"/>
    <lineage>
        <taxon>Eukaryota</taxon>
        <taxon>Fungi</taxon>
        <taxon>Dikarya</taxon>
        <taxon>Basidiomycota</taxon>
        <taxon>Agaricomycotina</taxon>
        <taxon>Agaricomycetes</taxon>
        <taxon>Auriculariales</taxon>
        <taxon>Exidiaceae</taxon>
        <taxon>Exidia</taxon>
    </lineage>
</organism>
<name>A0A165IZC3_EXIGL</name>
<proteinExistence type="predicted"/>
<dbReference type="InParanoid" id="A0A165IZC3"/>
<evidence type="ECO:0000313" key="2">
    <source>
        <dbReference type="Proteomes" id="UP000077266"/>
    </source>
</evidence>
<dbReference type="Proteomes" id="UP000077266">
    <property type="component" value="Unassembled WGS sequence"/>
</dbReference>
<keyword evidence="2" id="KW-1185">Reference proteome</keyword>
<sequence>MERNSYLFTTCPRYGFLSVVCVRADHVLDSSLDHLLLSSPFKPDISRPRPHALLCLVILVLNLLPTNLTIHSPKRPCQPIISAGQNRTTHVEVCGLFVVGGPERHPRA</sequence>
<gene>
    <name evidence="1" type="ORF">EXIGLDRAFT_737394</name>
</gene>
<protein>
    <submittedName>
        <fullName evidence="1">Uncharacterized protein</fullName>
    </submittedName>
</protein>
<accession>A0A165IZC3</accession>